<keyword evidence="1" id="KW-0812">Transmembrane</keyword>
<dbReference type="NCBIfam" id="NF046073">
    <property type="entry name" value="UpsA"/>
    <property type="match status" value="1"/>
</dbReference>
<dbReference type="Proteomes" id="UP000298568">
    <property type="component" value="Chromosome"/>
</dbReference>
<dbReference type="GeneID" id="97612784"/>
<proteinExistence type="predicted"/>
<reference evidence="2 3" key="1">
    <citation type="submission" date="2018-07" db="EMBL/GenBank/DDBJ databases">
        <title>Complete Genome Sequences of Extremely Thermoacidophilic, Metal-Mobilizing Type-Strain Members of the Archaeal Family Sulfolobaceae: Acidianus brierleyi DSM-1651T, Acidianus sulfidivorans DSM-18786T, Metallosphaera hakonensis DSM-7519T, and Metallosphaera prunae DSM-10039T.</title>
        <authorList>
            <person name="Counts J.A."/>
            <person name="Kelly R.M."/>
        </authorList>
    </citation>
    <scope>NUCLEOTIDE SEQUENCE [LARGE SCALE GENOMIC DNA]</scope>
    <source>
        <strain evidence="2 3">Ron 12/II</strain>
    </source>
</reference>
<dbReference type="RefSeq" id="WP_080512781.1">
    <property type="nucleotide sequence ID" value="NZ_CP031156.1"/>
</dbReference>
<dbReference type="NCBIfam" id="TIGR02537">
    <property type="entry name" value="arch_flag_Nterm"/>
    <property type="match status" value="1"/>
</dbReference>
<evidence type="ECO:0008006" key="4">
    <source>
        <dbReference type="Google" id="ProtNLM"/>
    </source>
</evidence>
<accession>A0A4D8RZE6</accession>
<gene>
    <name evidence="2" type="ORF">DFR88_07625</name>
</gene>
<evidence type="ECO:0000256" key="1">
    <source>
        <dbReference type="SAM" id="Phobius"/>
    </source>
</evidence>
<feature type="transmembrane region" description="Helical" evidence="1">
    <location>
        <begin position="7"/>
        <end position="30"/>
    </location>
</feature>
<protein>
    <recommendedName>
        <fullName evidence="4">Flagellar biosynthesis protein FlaG</fullName>
    </recommendedName>
</protein>
<keyword evidence="3" id="KW-1185">Reference proteome</keyword>
<organism evidence="2 3">
    <name type="scientific">Metallosphaera prunae</name>
    <dbReference type="NCBI Taxonomy" id="47304"/>
    <lineage>
        <taxon>Archaea</taxon>
        <taxon>Thermoproteota</taxon>
        <taxon>Thermoprotei</taxon>
        <taxon>Sulfolobales</taxon>
        <taxon>Sulfolobaceae</taxon>
        <taxon>Metallosphaera</taxon>
    </lineage>
</organism>
<sequence>MKQKKGVSSILGTILIISITLALGGLLYGYSKGLFSNLSTNENLYTQYDLLSSSNIGFLQYTLKNQGNVALHVEYIKIVGNNTSQEIPVNAVIEPGQEIQNISQVSNIIPGDYYSVIVVAQSPNGQLYDTVSNVLAVSQ</sequence>
<evidence type="ECO:0000313" key="3">
    <source>
        <dbReference type="Proteomes" id="UP000298568"/>
    </source>
</evidence>
<dbReference type="EMBL" id="CP031156">
    <property type="protein sequence ID" value="QCO30366.1"/>
    <property type="molecule type" value="Genomic_DNA"/>
</dbReference>
<keyword evidence="1" id="KW-1133">Transmembrane helix</keyword>
<dbReference type="AlphaFoldDB" id="A0A4D8RZE6"/>
<keyword evidence="1" id="KW-0472">Membrane</keyword>
<dbReference type="KEGG" id="mpru:DFR88_07625"/>
<name>A0A4D8RZE6_METPR</name>
<evidence type="ECO:0000313" key="2">
    <source>
        <dbReference type="EMBL" id="QCO30366.1"/>
    </source>
</evidence>
<dbReference type="InterPro" id="IPR013373">
    <property type="entry name" value="Flagellin/pilin_N_arc"/>
</dbReference>